<organism evidence="5 6">
    <name type="scientific">Hirschia litorea</name>
    <dbReference type="NCBI Taxonomy" id="1199156"/>
    <lineage>
        <taxon>Bacteria</taxon>
        <taxon>Pseudomonadati</taxon>
        <taxon>Pseudomonadota</taxon>
        <taxon>Alphaproteobacteria</taxon>
        <taxon>Hyphomonadales</taxon>
        <taxon>Hyphomonadaceae</taxon>
        <taxon>Hirschia</taxon>
    </lineage>
</organism>
<dbReference type="InterPro" id="IPR050386">
    <property type="entry name" value="Glycosyl_hydrolase_5"/>
</dbReference>
<keyword evidence="1" id="KW-0732">Signal</keyword>
<proteinExistence type="predicted"/>
<evidence type="ECO:0000256" key="2">
    <source>
        <dbReference type="ARBA" id="ARBA00022801"/>
    </source>
</evidence>
<keyword evidence="2 5" id="KW-0378">Hydrolase</keyword>
<sequence>MQASSAPKSSKLVSPFYGISQDNFPLCSPTLLAEPNQAWAQQDVNGDGTPETCRIQDRYGYTPEGDPICSSAIVDENGDGWGIEDTNKDGILNACVVSTPKTATFPHFWGINETTAKPYCSPQTLDLNGTNWASEDTDGIDGPNDCITTKIELPPTHKWGINADHLAPNCNPETYEADGWGWEDTDNFDGPNSCRIIASAPVHDYGIHESSGKPYCSPEYYESDGWGLQDTDGRNGLNVCRVQASATIHNWGFDGDQNLPLCAPDHYHPAGLSSQDTDNDGRNNACVVQAKAPQDTATLASCINMGNALEAENEGDWGYTIEDKHLKVIADAQFDAIRVPIKWSAHAGKNYPYTIDATFFERTDHVIDTAIAQGLTVIIDVHHYTEFNESPADHTERLKEIWKQISERYANHSEKLVFEIFNEGSGQATPKILDALNADLVKTIRQKNPDRRIILATGLYGGLDGMLAGTPPIDDKIMASFHYYEPYCFTHQLAAFAAESTAHCPAGPLTFGEEEQKAKVRDDIAAAAAYGQKHNIPVFMGEFGVFGGVPINQRKIWTEFIRQEAEDAQISWCNWDFAAAFNAYDNNRDKWLPDILEALKGPLPATATTQIIQANSSIETNPPTFNTTPKTVSRYFDSTKISADDFDEALYSIRSALAAHKRHEESVRSGSTRRQAN</sequence>
<evidence type="ECO:0000256" key="1">
    <source>
        <dbReference type="ARBA" id="ARBA00022729"/>
    </source>
</evidence>
<accession>A0ABW2IID1</accession>
<evidence type="ECO:0000256" key="3">
    <source>
        <dbReference type="ARBA" id="ARBA00023295"/>
    </source>
</evidence>
<dbReference type="RefSeq" id="WP_382165778.1">
    <property type="nucleotide sequence ID" value="NZ_JBHTBR010000002.1"/>
</dbReference>
<evidence type="ECO:0000313" key="6">
    <source>
        <dbReference type="Proteomes" id="UP001596492"/>
    </source>
</evidence>
<dbReference type="PANTHER" id="PTHR31297:SF17">
    <property type="entry name" value="ENDOGLUCANASE"/>
    <property type="match status" value="1"/>
</dbReference>
<dbReference type="SUPFAM" id="SSF51445">
    <property type="entry name" value="(Trans)glycosidases"/>
    <property type="match status" value="1"/>
</dbReference>
<evidence type="ECO:0000259" key="4">
    <source>
        <dbReference type="Pfam" id="PF00150"/>
    </source>
</evidence>
<reference evidence="6" key="1">
    <citation type="journal article" date="2019" name="Int. J. Syst. Evol. Microbiol.">
        <title>The Global Catalogue of Microorganisms (GCM) 10K type strain sequencing project: providing services to taxonomists for standard genome sequencing and annotation.</title>
        <authorList>
            <consortium name="The Broad Institute Genomics Platform"/>
            <consortium name="The Broad Institute Genome Sequencing Center for Infectious Disease"/>
            <person name="Wu L."/>
            <person name="Ma J."/>
        </authorList>
    </citation>
    <scope>NUCLEOTIDE SEQUENCE [LARGE SCALE GENOMIC DNA]</scope>
    <source>
        <strain evidence="6">CCUG 51308</strain>
    </source>
</reference>
<evidence type="ECO:0000313" key="5">
    <source>
        <dbReference type="EMBL" id="MFC7290683.1"/>
    </source>
</evidence>
<dbReference type="Gene3D" id="3.20.20.80">
    <property type="entry name" value="Glycosidases"/>
    <property type="match status" value="1"/>
</dbReference>
<gene>
    <name evidence="5" type="ORF">ACFQS8_03565</name>
</gene>
<comment type="caution">
    <text evidence="5">The sequence shown here is derived from an EMBL/GenBank/DDBJ whole genome shotgun (WGS) entry which is preliminary data.</text>
</comment>
<dbReference type="Proteomes" id="UP001596492">
    <property type="component" value="Unassembled WGS sequence"/>
</dbReference>
<protein>
    <submittedName>
        <fullName evidence="5">Glycoside hydrolase family 5 protein</fullName>
        <ecNumber evidence="5">3.2.1.-</ecNumber>
    </submittedName>
</protein>
<name>A0ABW2IID1_9PROT</name>
<dbReference type="InterPro" id="IPR001547">
    <property type="entry name" value="Glyco_hydro_5"/>
</dbReference>
<keyword evidence="6" id="KW-1185">Reference proteome</keyword>
<dbReference type="InterPro" id="IPR017853">
    <property type="entry name" value="GH"/>
</dbReference>
<feature type="domain" description="Glycoside hydrolase family 5" evidence="4">
    <location>
        <begin position="314"/>
        <end position="577"/>
    </location>
</feature>
<dbReference type="Pfam" id="PF00150">
    <property type="entry name" value="Cellulase"/>
    <property type="match status" value="1"/>
</dbReference>
<dbReference type="EC" id="3.2.1.-" evidence="5"/>
<dbReference type="EMBL" id="JBHTBR010000002">
    <property type="protein sequence ID" value="MFC7290683.1"/>
    <property type="molecule type" value="Genomic_DNA"/>
</dbReference>
<keyword evidence="3 5" id="KW-0326">Glycosidase</keyword>
<dbReference type="PANTHER" id="PTHR31297">
    <property type="entry name" value="GLUCAN ENDO-1,6-BETA-GLUCOSIDASE B"/>
    <property type="match status" value="1"/>
</dbReference>
<dbReference type="GO" id="GO:0016798">
    <property type="term" value="F:hydrolase activity, acting on glycosyl bonds"/>
    <property type="evidence" value="ECO:0007669"/>
    <property type="project" value="UniProtKB-KW"/>
</dbReference>